<sequence length="640" mass="72740">MLPTFRHLMVLGLVALAGPVRAQAAKPPAPHLDERAQYLRANYTKYEYRIPMRDGVKLFTSVYVPNDASPGKRYPMMLMRTPYSVAPYGPDRYPTRMATEAFEKEGFIFVSQDVRGRNMSEGEFINVRPHLATKKGPQDIDESSDTYDTIAWLVKNVAGNNGRVGQWGISYPGFYTSAGAIDSHPALKAVSPQAPIADWFWDDMHRHGAFNLVLAFDFFAGFGRPRPKPIDPQEWKSFEHGTPDGYQFFMDLGPLGNADARHFKGDVSFWKDLVAHPNYDAFWQARNLLPHLKNIKAAVLTVGGWYDTEDLYGPLRTYSAIEKQNPGTPNTLVMGPWSHGGWIRDEGSSLGDADFGFPTSQTFQALLFAFFKHHLKGGDKPDLPEAFMFETGANRWRRFDTWPPKQTREQRLYFQPKGGLSFKAPTEGAPSFDEYVSDPDKPVPYTMELTPYWAKNYMTEDQRFAARRPDVLVYQTEPLERDLTLAGPLEAELWVSTTGSDADWVVKLIDANPGKLPGYTRKDEEEGVVNRGHQQTLVRGEPFRGRFRDSYSEPKPFKPGEVTKVRFVINDVLHTFKRGHRVMIQVQSSWFPFIDRNPQTFVPNIFEAKEEDFVRATHRVHHAAQHPSALKVNVLPALDD</sequence>
<dbReference type="OrthoDB" id="9806163at2"/>
<organism evidence="4 5">
    <name type="scientific">Melittangium boletus DSM 14713</name>
    <dbReference type="NCBI Taxonomy" id="1294270"/>
    <lineage>
        <taxon>Bacteria</taxon>
        <taxon>Pseudomonadati</taxon>
        <taxon>Myxococcota</taxon>
        <taxon>Myxococcia</taxon>
        <taxon>Myxococcales</taxon>
        <taxon>Cystobacterineae</taxon>
        <taxon>Archangiaceae</taxon>
        <taxon>Melittangium</taxon>
    </lineage>
</organism>
<gene>
    <name evidence="4" type="ORF">MEBOL_005464</name>
</gene>
<dbReference type="Pfam" id="PF08530">
    <property type="entry name" value="PepX_C"/>
    <property type="match status" value="1"/>
</dbReference>
<accession>A0A250IL88</accession>
<feature type="signal peptide" evidence="2">
    <location>
        <begin position="1"/>
        <end position="22"/>
    </location>
</feature>
<dbReference type="InterPro" id="IPR000383">
    <property type="entry name" value="Xaa-Pro-like_dom"/>
</dbReference>
<dbReference type="GO" id="GO:0008239">
    <property type="term" value="F:dipeptidyl-peptidase activity"/>
    <property type="evidence" value="ECO:0007669"/>
    <property type="project" value="InterPro"/>
</dbReference>
<reference evidence="4 5" key="1">
    <citation type="submission" date="2017-06" db="EMBL/GenBank/DDBJ databases">
        <authorList>
            <person name="Kim H.J."/>
            <person name="Triplett B.A."/>
        </authorList>
    </citation>
    <scope>NUCLEOTIDE SEQUENCE [LARGE SCALE GENOMIC DNA]</scope>
    <source>
        <strain evidence="4 5">DSM 14713</strain>
    </source>
</reference>
<dbReference type="KEGG" id="mbd:MEBOL_005464"/>
<dbReference type="PANTHER" id="PTHR43056:SF10">
    <property type="entry name" value="COCE_NOND FAMILY, PUTATIVE (AFU_ORTHOLOGUE AFUA_7G00600)-RELATED"/>
    <property type="match status" value="1"/>
</dbReference>
<dbReference type="InterPro" id="IPR008979">
    <property type="entry name" value="Galactose-bd-like_sf"/>
</dbReference>
<dbReference type="Gene3D" id="3.40.50.1820">
    <property type="entry name" value="alpha/beta hydrolase"/>
    <property type="match status" value="1"/>
</dbReference>
<feature type="chain" id="PRO_5011992905" evidence="2">
    <location>
        <begin position="23"/>
        <end position="640"/>
    </location>
</feature>
<dbReference type="InterPro" id="IPR029058">
    <property type="entry name" value="AB_hydrolase_fold"/>
</dbReference>
<protein>
    <submittedName>
        <fullName evidence="4">Hydrolase CocE/NonD family</fullName>
    </submittedName>
</protein>
<dbReference type="InterPro" id="IPR005674">
    <property type="entry name" value="CocE/Ser_esterase"/>
</dbReference>
<evidence type="ECO:0000313" key="4">
    <source>
        <dbReference type="EMBL" id="ATB31990.1"/>
    </source>
</evidence>
<evidence type="ECO:0000259" key="3">
    <source>
        <dbReference type="SMART" id="SM00939"/>
    </source>
</evidence>
<dbReference type="SMART" id="SM00939">
    <property type="entry name" value="PepX_C"/>
    <property type="match status" value="1"/>
</dbReference>
<dbReference type="SUPFAM" id="SSF49785">
    <property type="entry name" value="Galactose-binding domain-like"/>
    <property type="match status" value="1"/>
</dbReference>
<evidence type="ECO:0000313" key="5">
    <source>
        <dbReference type="Proteomes" id="UP000217289"/>
    </source>
</evidence>
<dbReference type="Gene3D" id="1.10.3020.10">
    <property type="entry name" value="alpha-amino acid ester hydrolase ( Helical cap domain)"/>
    <property type="match status" value="1"/>
</dbReference>
<dbReference type="InterPro" id="IPR050585">
    <property type="entry name" value="Xaa-Pro_dipeptidyl-ppase/CocE"/>
</dbReference>
<dbReference type="AlphaFoldDB" id="A0A250IL88"/>
<dbReference type="RefSeq" id="WP_095980244.1">
    <property type="nucleotide sequence ID" value="NZ_CP022163.1"/>
</dbReference>
<evidence type="ECO:0000256" key="2">
    <source>
        <dbReference type="SAM" id="SignalP"/>
    </source>
</evidence>
<dbReference type="Gene3D" id="2.60.120.260">
    <property type="entry name" value="Galactose-binding domain-like"/>
    <property type="match status" value="1"/>
</dbReference>
<keyword evidence="2" id="KW-0732">Signal</keyword>
<dbReference type="NCBIfam" id="TIGR00976">
    <property type="entry name" value="CocE_NonD"/>
    <property type="match status" value="1"/>
</dbReference>
<proteinExistence type="predicted"/>
<dbReference type="Pfam" id="PF02129">
    <property type="entry name" value="Peptidase_S15"/>
    <property type="match status" value="1"/>
</dbReference>
<keyword evidence="5" id="KW-1185">Reference proteome</keyword>
<name>A0A250IL88_9BACT</name>
<dbReference type="SUPFAM" id="SSF53474">
    <property type="entry name" value="alpha/beta-Hydrolases"/>
    <property type="match status" value="1"/>
</dbReference>
<dbReference type="InterPro" id="IPR013736">
    <property type="entry name" value="Xaa-Pro_dipept_C"/>
</dbReference>
<dbReference type="Proteomes" id="UP000217289">
    <property type="component" value="Chromosome"/>
</dbReference>
<dbReference type="EMBL" id="CP022163">
    <property type="protein sequence ID" value="ATB31990.1"/>
    <property type="molecule type" value="Genomic_DNA"/>
</dbReference>
<keyword evidence="1 4" id="KW-0378">Hydrolase</keyword>
<dbReference type="PANTHER" id="PTHR43056">
    <property type="entry name" value="PEPTIDASE S9 PROLYL OLIGOPEPTIDASE"/>
    <property type="match status" value="1"/>
</dbReference>
<feature type="domain" description="Xaa-Pro dipeptidyl-peptidase C-terminal" evidence="3">
    <location>
        <begin position="368"/>
        <end position="631"/>
    </location>
</feature>
<evidence type="ECO:0000256" key="1">
    <source>
        <dbReference type="ARBA" id="ARBA00022801"/>
    </source>
</evidence>